<keyword evidence="2" id="KW-0812">Transmembrane</keyword>
<feature type="transmembrane region" description="Helical" evidence="2">
    <location>
        <begin position="21"/>
        <end position="42"/>
    </location>
</feature>
<feature type="region of interest" description="Disordered" evidence="1">
    <location>
        <begin position="50"/>
        <end position="84"/>
    </location>
</feature>
<feature type="compositionally biased region" description="Polar residues" evidence="1">
    <location>
        <begin position="50"/>
        <end position="63"/>
    </location>
</feature>
<comment type="caution">
    <text evidence="3">The sequence shown here is derived from an EMBL/GenBank/DDBJ whole genome shotgun (WGS) entry which is preliminary data.</text>
</comment>
<dbReference type="RefSeq" id="WP_141167480.1">
    <property type="nucleotide sequence ID" value="NZ_VHLH01000024.1"/>
</dbReference>
<organism evidence="3 4">
    <name type="scientific">Pararhizobium mangrovi</name>
    <dbReference type="NCBI Taxonomy" id="2590452"/>
    <lineage>
        <taxon>Bacteria</taxon>
        <taxon>Pseudomonadati</taxon>
        <taxon>Pseudomonadota</taxon>
        <taxon>Alphaproteobacteria</taxon>
        <taxon>Hyphomicrobiales</taxon>
        <taxon>Rhizobiaceae</taxon>
        <taxon>Rhizobium/Agrobacterium group</taxon>
        <taxon>Pararhizobium</taxon>
    </lineage>
</organism>
<dbReference type="AlphaFoldDB" id="A0A506U543"/>
<sequence>MAEKQVDRREARQGRNGPRMLIVLVAALVLAAIAWGIANLYFDSVEPQRNFTTDQESHSNAEQPANPVPNGENKPSAQPRNDNQ</sequence>
<evidence type="ECO:0000313" key="3">
    <source>
        <dbReference type="EMBL" id="TPW27037.1"/>
    </source>
</evidence>
<dbReference type="EMBL" id="VHLH01000024">
    <property type="protein sequence ID" value="TPW27037.1"/>
    <property type="molecule type" value="Genomic_DNA"/>
</dbReference>
<keyword evidence="2" id="KW-0472">Membrane</keyword>
<gene>
    <name evidence="3" type="ORF">FJU11_12915</name>
</gene>
<evidence type="ECO:0000256" key="1">
    <source>
        <dbReference type="SAM" id="MobiDB-lite"/>
    </source>
</evidence>
<accession>A0A506U543</accession>
<name>A0A506U543_9HYPH</name>
<proteinExistence type="predicted"/>
<protein>
    <submittedName>
        <fullName evidence="3">Uncharacterized protein</fullName>
    </submittedName>
</protein>
<evidence type="ECO:0000313" key="4">
    <source>
        <dbReference type="Proteomes" id="UP000320314"/>
    </source>
</evidence>
<feature type="compositionally biased region" description="Polar residues" evidence="1">
    <location>
        <begin position="73"/>
        <end position="84"/>
    </location>
</feature>
<reference evidence="3 4" key="1">
    <citation type="submission" date="2019-06" db="EMBL/GenBank/DDBJ databases">
        <authorList>
            <person name="Li M."/>
        </authorList>
    </citation>
    <scope>NUCLEOTIDE SEQUENCE [LARGE SCALE GENOMIC DNA]</scope>
    <source>
        <strain evidence="3 4">BGMRC6574</strain>
    </source>
</reference>
<evidence type="ECO:0000256" key="2">
    <source>
        <dbReference type="SAM" id="Phobius"/>
    </source>
</evidence>
<keyword evidence="2" id="KW-1133">Transmembrane helix</keyword>
<keyword evidence="4" id="KW-1185">Reference proteome</keyword>
<dbReference type="Proteomes" id="UP000320314">
    <property type="component" value="Unassembled WGS sequence"/>
</dbReference>